<evidence type="ECO:0000256" key="4">
    <source>
        <dbReference type="ARBA" id="ARBA00023136"/>
    </source>
</evidence>
<dbReference type="EC" id="6.2.1.3" evidence="5"/>
<dbReference type="InterPro" id="IPR050237">
    <property type="entry name" value="ATP-dep_AMP-bd_enzyme"/>
</dbReference>
<reference evidence="10 11" key="1">
    <citation type="submission" date="2024-09" db="EMBL/GenBank/DDBJ databases">
        <authorList>
            <person name="Sun Q."/>
            <person name="Mori K."/>
        </authorList>
    </citation>
    <scope>NUCLEOTIDE SEQUENCE [LARGE SCALE GENOMIC DNA]</scope>
    <source>
        <strain evidence="10 11">CCM 7415</strain>
    </source>
</reference>
<evidence type="ECO:0000313" key="11">
    <source>
        <dbReference type="Proteomes" id="UP001589814"/>
    </source>
</evidence>
<evidence type="ECO:0000256" key="3">
    <source>
        <dbReference type="ARBA" id="ARBA00022598"/>
    </source>
</evidence>
<evidence type="ECO:0000256" key="5">
    <source>
        <dbReference type="ARBA" id="ARBA00026121"/>
    </source>
</evidence>
<dbReference type="PANTHER" id="PTHR43767:SF8">
    <property type="entry name" value="LONG-CHAIN-FATTY-ACID--COA LIGASE"/>
    <property type="match status" value="1"/>
</dbReference>
<gene>
    <name evidence="10" type="ORF">ACFFHW_17160</name>
</gene>
<evidence type="ECO:0000256" key="6">
    <source>
        <dbReference type="ARBA" id="ARBA00039545"/>
    </source>
</evidence>
<evidence type="ECO:0000256" key="7">
    <source>
        <dbReference type="ARBA" id="ARBA00042773"/>
    </source>
</evidence>
<dbReference type="Proteomes" id="UP001589814">
    <property type="component" value="Unassembled WGS sequence"/>
</dbReference>
<dbReference type="RefSeq" id="WP_380059744.1">
    <property type="nucleotide sequence ID" value="NZ_JBHLVX010000065.1"/>
</dbReference>
<dbReference type="InterPro" id="IPR042099">
    <property type="entry name" value="ANL_N_sf"/>
</dbReference>
<evidence type="ECO:0000259" key="8">
    <source>
        <dbReference type="Pfam" id="PF00501"/>
    </source>
</evidence>
<dbReference type="PROSITE" id="PS00455">
    <property type="entry name" value="AMP_BINDING"/>
    <property type="match status" value="1"/>
</dbReference>
<accession>A0ABV6G8X4</accession>
<dbReference type="InterPro" id="IPR000873">
    <property type="entry name" value="AMP-dep_synth/lig_dom"/>
</dbReference>
<dbReference type="InterPro" id="IPR025110">
    <property type="entry name" value="AMP-bd_C"/>
</dbReference>
<sequence>MSKEEVVPAVLEGPPLVVRDDYRSILDVFDVACRQYAKRPAFSCMGATLRFDELWQLADRFARWVVEHSGMAPGERLAVVLPNLLQYPVVVFGALRAGLVVVNTNPLYTADEMRHQFEDAGVSGVVIFAHMLDTLEKVREYVAIEHVIVTEVGDLHPLPARLKYNLGARWVTRQAPRRHPAGALALRDALHKGRGTTPVERGGSGDDVAILQYTGGTTGTPKGAMLSHANLVANMLQTGEVLGSAVKRGEETIIAPLPVYHIYTFTVNCMFGLESGCHSVFIANPRDLDGFVKTLAKQPFTAFIGLNTLFAALVQREDFKRLDFSALHLSVSGGMALNAATAERWERVTGSAVLEGYGMTETAPVVCVNPPGALQLGSIGRPVAGTRLCVMDEQGRQLDLDTPGELCIDGPQVMQGYWQQEDDGLVDGWVHSGDIAVLQRDGYVRIVDRKKDMIVTSGFNVYPNEVEEVLMHHEAVYDAAVVGVPDENCGERVVAFIVAQRGATADAAALKSWCHEQLAGYKVPRRFEFRDKLPRSNVGKVLRRALRDEISSEK</sequence>
<evidence type="ECO:0000256" key="1">
    <source>
        <dbReference type="ARBA" id="ARBA00004170"/>
    </source>
</evidence>
<dbReference type="Gene3D" id="3.40.50.12780">
    <property type="entry name" value="N-terminal domain of ligase-like"/>
    <property type="match status" value="1"/>
</dbReference>
<protein>
    <recommendedName>
        <fullName evidence="6">Long-chain-fatty-acid--CoA ligase</fullName>
        <ecNumber evidence="5">6.2.1.3</ecNumber>
    </recommendedName>
    <alternativeName>
        <fullName evidence="7">Long-chain acyl-CoA synthetase</fullName>
    </alternativeName>
</protein>
<dbReference type="CDD" id="cd05936">
    <property type="entry name" value="FC-FACS_FadD_like"/>
    <property type="match status" value="1"/>
</dbReference>
<dbReference type="Pfam" id="PF00501">
    <property type="entry name" value="AMP-binding"/>
    <property type="match status" value="1"/>
</dbReference>
<name>A0ABV6G8X4_9GAMM</name>
<dbReference type="InterPro" id="IPR045851">
    <property type="entry name" value="AMP-bd_C_sf"/>
</dbReference>
<evidence type="ECO:0000313" key="10">
    <source>
        <dbReference type="EMBL" id="MFC0269694.1"/>
    </source>
</evidence>
<keyword evidence="4" id="KW-0472">Membrane</keyword>
<dbReference type="EMBL" id="JBHLVX010000065">
    <property type="protein sequence ID" value="MFC0269694.1"/>
    <property type="molecule type" value="Genomic_DNA"/>
</dbReference>
<dbReference type="Gene3D" id="3.30.300.30">
    <property type="match status" value="1"/>
</dbReference>
<comment type="pathway">
    <text evidence="2">Lipid metabolism; fatty acid beta-oxidation.</text>
</comment>
<feature type="domain" description="AMP-binding enzyme C-terminal" evidence="9">
    <location>
        <begin position="465"/>
        <end position="540"/>
    </location>
</feature>
<dbReference type="PANTHER" id="PTHR43767">
    <property type="entry name" value="LONG-CHAIN-FATTY-ACID--COA LIGASE"/>
    <property type="match status" value="1"/>
</dbReference>
<keyword evidence="3" id="KW-0436">Ligase</keyword>
<organism evidence="10 11">
    <name type="scientific">Kushneria aurantia</name>
    <dbReference type="NCBI Taxonomy" id="504092"/>
    <lineage>
        <taxon>Bacteria</taxon>
        <taxon>Pseudomonadati</taxon>
        <taxon>Pseudomonadota</taxon>
        <taxon>Gammaproteobacteria</taxon>
        <taxon>Oceanospirillales</taxon>
        <taxon>Halomonadaceae</taxon>
        <taxon>Kushneria</taxon>
    </lineage>
</organism>
<comment type="subcellular location">
    <subcellularLocation>
        <location evidence="1">Membrane</location>
        <topology evidence="1">Peripheral membrane protein</topology>
    </subcellularLocation>
</comment>
<dbReference type="Pfam" id="PF13193">
    <property type="entry name" value="AMP-binding_C"/>
    <property type="match status" value="1"/>
</dbReference>
<evidence type="ECO:0000259" key="9">
    <source>
        <dbReference type="Pfam" id="PF13193"/>
    </source>
</evidence>
<keyword evidence="11" id="KW-1185">Reference proteome</keyword>
<proteinExistence type="predicted"/>
<feature type="domain" description="AMP-dependent synthetase/ligase" evidence="8">
    <location>
        <begin position="29"/>
        <end position="418"/>
    </location>
</feature>
<dbReference type="SUPFAM" id="SSF56801">
    <property type="entry name" value="Acetyl-CoA synthetase-like"/>
    <property type="match status" value="1"/>
</dbReference>
<dbReference type="InterPro" id="IPR020845">
    <property type="entry name" value="AMP-binding_CS"/>
</dbReference>
<evidence type="ECO:0000256" key="2">
    <source>
        <dbReference type="ARBA" id="ARBA00005005"/>
    </source>
</evidence>
<comment type="caution">
    <text evidence="10">The sequence shown here is derived from an EMBL/GenBank/DDBJ whole genome shotgun (WGS) entry which is preliminary data.</text>
</comment>